<dbReference type="InterPro" id="IPR008920">
    <property type="entry name" value="TF_FadR/GntR_C"/>
</dbReference>
<dbReference type="InterPro" id="IPR000524">
    <property type="entry name" value="Tscrpt_reg_HTH_GntR"/>
</dbReference>
<dbReference type="SUPFAM" id="SSF46785">
    <property type="entry name" value="Winged helix' DNA-binding domain"/>
    <property type="match status" value="1"/>
</dbReference>
<dbReference type="Pfam" id="PF07729">
    <property type="entry name" value="FCD"/>
    <property type="match status" value="1"/>
</dbReference>
<dbReference type="STRING" id="584708.Apau_1909"/>
<dbReference type="RefSeq" id="WP_006301556.1">
    <property type="nucleotide sequence ID" value="NZ_CM001022.1"/>
</dbReference>
<feature type="domain" description="HTH gntR-type" evidence="4">
    <location>
        <begin position="5"/>
        <end position="72"/>
    </location>
</feature>
<dbReference type="Proteomes" id="UP000005096">
    <property type="component" value="Chromosome"/>
</dbReference>
<sequence>MRETEGAAERAYEGLLRLILTEELEPGDNLPALTLAARLGTSRTPVREALRRLAGEGIAELIPGGGARLVDPTPRGIRETFAIRECLEVLAVREAAAYRDPVALARLDQCLGEPEEVPLDPLEAFRRSLAFHLLLSKASGNRELPRVLGGVLAQAQVFLLFYPPPPGETGASREEHRRILEAIRRGDPEGAEARMRDHLRLGMEELGAP</sequence>
<dbReference type="SMART" id="SM00345">
    <property type="entry name" value="HTH_GNTR"/>
    <property type="match status" value="1"/>
</dbReference>
<evidence type="ECO:0000313" key="6">
    <source>
        <dbReference type="Proteomes" id="UP000005096"/>
    </source>
</evidence>
<dbReference type="InterPro" id="IPR036390">
    <property type="entry name" value="WH_DNA-bd_sf"/>
</dbReference>
<dbReference type="PANTHER" id="PTHR43537:SF24">
    <property type="entry name" value="GLUCONATE OPERON TRANSCRIPTIONAL REPRESSOR"/>
    <property type="match status" value="1"/>
</dbReference>
<dbReference type="InterPro" id="IPR036388">
    <property type="entry name" value="WH-like_DNA-bd_sf"/>
</dbReference>
<evidence type="ECO:0000256" key="2">
    <source>
        <dbReference type="ARBA" id="ARBA00023125"/>
    </source>
</evidence>
<reference evidence="5 6" key="1">
    <citation type="journal article" date="2010" name="Stand. Genomic Sci.">
        <title>Non-contiguous finished genome sequence of Aminomonas paucivorans type strain (GLU-3).</title>
        <authorList>
            <person name="Pitluck S."/>
            <person name="Yasawong M."/>
            <person name="Held B."/>
            <person name="Lapidus A."/>
            <person name="Nolan M."/>
            <person name="Copeland A."/>
            <person name="Lucas S."/>
            <person name="Del Rio T.G."/>
            <person name="Tice H."/>
            <person name="Cheng J.F."/>
            <person name="Chertkov O."/>
            <person name="Goodwin L."/>
            <person name="Tapia R."/>
            <person name="Han C."/>
            <person name="Liolios K."/>
            <person name="Ivanova N."/>
            <person name="Mavromatis K."/>
            <person name="Ovchinnikova G."/>
            <person name="Pati A."/>
            <person name="Chen A."/>
            <person name="Palaniappan K."/>
            <person name="Land M."/>
            <person name="Hauser L."/>
            <person name="Chang Y.J."/>
            <person name="Jeffries C.D."/>
            <person name="Pukall R."/>
            <person name="Spring S."/>
            <person name="Rohde M."/>
            <person name="Sikorski J."/>
            <person name="Goker M."/>
            <person name="Woyke T."/>
            <person name="Bristow J."/>
            <person name="Eisen J.A."/>
            <person name="Markowitz V."/>
            <person name="Hugenholtz P."/>
            <person name="Kyrpides N.C."/>
            <person name="Klenk H.P."/>
        </authorList>
    </citation>
    <scope>NUCLEOTIDE SEQUENCE [LARGE SCALE GENOMIC DNA]</scope>
    <source>
        <strain evidence="5 6">DSM 12260</strain>
    </source>
</reference>
<gene>
    <name evidence="5" type="ORF">Apau_1909</name>
</gene>
<dbReference type="PROSITE" id="PS50949">
    <property type="entry name" value="HTH_GNTR"/>
    <property type="match status" value="1"/>
</dbReference>
<dbReference type="CDD" id="cd07377">
    <property type="entry name" value="WHTH_GntR"/>
    <property type="match status" value="1"/>
</dbReference>
<dbReference type="Gene3D" id="1.20.120.530">
    <property type="entry name" value="GntR ligand-binding domain-like"/>
    <property type="match status" value="1"/>
</dbReference>
<evidence type="ECO:0000256" key="1">
    <source>
        <dbReference type="ARBA" id="ARBA00023015"/>
    </source>
</evidence>
<evidence type="ECO:0000259" key="4">
    <source>
        <dbReference type="PROSITE" id="PS50949"/>
    </source>
</evidence>
<keyword evidence="1" id="KW-0805">Transcription regulation</keyword>
<dbReference type="PaxDb" id="584708-Apau_1909"/>
<dbReference type="Pfam" id="PF00392">
    <property type="entry name" value="GntR"/>
    <property type="match status" value="1"/>
</dbReference>
<dbReference type="GO" id="GO:0003677">
    <property type="term" value="F:DNA binding"/>
    <property type="evidence" value="ECO:0007669"/>
    <property type="project" value="UniProtKB-KW"/>
</dbReference>
<dbReference type="GO" id="GO:0003700">
    <property type="term" value="F:DNA-binding transcription factor activity"/>
    <property type="evidence" value="ECO:0007669"/>
    <property type="project" value="InterPro"/>
</dbReference>
<dbReference type="Gene3D" id="1.10.10.10">
    <property type="entry name" value="Winged helix-like DNA-binding domain superfamily/Winged helix DNA-binding domain"/>
    <property type="match status" value="1"/>
</dbReference>
<dbReference type="eggNOG" id="COG1802">
    <property type="taxonomic scope" value="Bacteria"/>
</dbReference>
<proteinExistence type="predicted"/>
<dbReference type="InterPro" id="IPR011711">
    <property type="entry name" value="GntR_C"/>
</dbReference>
<accession>E3CWG8</accession>
<dbReference type="HOGENOM" id="CLU_017584_5_1_0"/>
<name>E3CWG8_9BACT</name>
<keyword evidence="6" id="KW-1185">Reference proteome</keyword>
<keyword evidence="3" id="KW-0804">Transcription</keyword>
<organism evidence="5 6">
    <name type="scientific">Aminomonas paucivorans DSM 12260</name>
    <dbReference type="NCBI Taxonomy" id="584708"/>
    <lineage>
        <taxon>Bacteria</taxon>
        <taxon>Thermotogati</taxon>
        <taxon>Synergistota</taxon>
        <taxon>Synergistia</taxon>
        <taxon>Synergistales</taxon>
        <taxon>Synergistaceae</taxon>
        <taxon>Aminomonas</taxon>
    </lineage>
</organism>
<dbReference type="SMART" id="SM00895">
    <property type="entry name" value="FCD"/>
    <property type="match status" value="1"/>
</dbReference>
<dbReference type="AlphaFoldDB" id="E3CWG8"/>
<dbReference type="SUPFAM" id="SSF48008">
    <property type="entry name" value="GntR ligand-binding domain-like"/>
    <property type="match status" value="1"/>
</dbReference>
<evidence type="ECO:0000313" key="5">
    <source>
        <dbReference type="EMBL" id="EFQ24323.1"/>
    </source>
</evidence>
<evidence type="ECO:0000256" key="3">
    <source>
        <dbReference type="ARBA" id="ARBA00023163"/>
    </source>
</evidence>
<dbReference type="EMBL" id="CM001022">
    <property type="protein sequence ID" value="EFQ24323.1"/>
    <property type="molecule type" value="Genomic_DNA"/>
</dbReference>
<dbReference type="PANTHER" id="PTHR43537">
    <property type="entry name" value="TRANSCRIPTIONAL REGULATOR, GNTR FAMILY"/>
    <property type="match status" value="1"/>
</dbReference>
<protein>
    <submittedName>
        <fullName evidence="5">Transcriptional regulator, GntR family</fullName>
    </submittedName>
</protein>
<keyword evidence="2" id="KW-0238">DNA-binding</keyword>